<dbReference type="PANTHER" id="PTHR34820">
    <property type="entry name" value="INNER MEMBRANE PROTEIN YEBZ"/>
    <property type="match status" value="1"/>
</dbReference>
<keyword evidence="8 9" id="KW-0472">Membrane</keyword>
<dbReference type="GO" id="GO:0042597">
    <property type="term" value="C:periplasmic space"/>
    <property type="evidence" value="ECO:0007669"/>
    <property type="project" value="InterPro"/>
</dbReference>
<dbReference type="AlphaFoldDB" id="D5MJM7"/>
<keyword evidence="3 9" id="KW-0812">Transmembrane</keyword>
<dbReference type="InterPro" id="IPR032694">
    <property type="entry name" value="CopC/D"/>
</dbReference>
<feature type="transmembrane region" description="Helical" evidence="9">
    <location>
        <begin position="142"/>
        <end position="161"/>
    </location>
</feature>
<dbReference type="eggNOG" id="COG2372">
    <property type="taxonomic scope" value="Bacteria"/>
</dbReference>
<evidence type="ECO:0000256" key="10">
    <source>
        <dbReference type="SAM" id="SignalP"/>
    </source>
</evidence>
<evidence type="ECO:0000256" key="8">
    <source>
        <dbReference type="ARBA" id="ARBA00023136"/>
    </source>
</evidence>
<dbReference type="GO" id="GO:0046688">
    <property type="term" value="P:response to copper ion"/>
    <property type="evidence" value="ECO:0007669"/>
    <property type="project" value="InterPro"/>
</dbReference>
<evidence type="ECO:0000256" key="1">
    <source>
        <dbReference type="ARBA" id="ARBA00004651"/>
    </source>
</evidence>
<feature type="domain" description="CopC" evidence="11">
    <location>
        <begin position="23"/>
        <end position="118"/>
    </location>
</feature>
<evidence type="ECO:0000259" key="11">
    <source>
        <dbReference type="Pfam" id="PF04234"/>
    </source>
</evidence>
<evidence type="ECO:0008006" key="15">
    <source>
        <dbReference type="Google" id="ProtNLM"/>
    </source>
</evidence>
<feature type="domain" description="Copper resistance protein D" evidence="12">
    <location>
        <begin position="331"/>
        <end position="457"/>
    </location>
</feature>
<proteinExistence type="predicted"/>
<keyword evidence="7" id="KW-0186">Copper</keyword>
<dbReference type="Gene3D" id="2.60.40.1220">
    <property type="match status" value="1"/>
</dbReference>
<dbReference type="InterPro" id="IPR008457">
    <property type="entry name" value="Cu-R_CopD_dom"/>
</dbReference>
<dbReference type="Proteomes" id="UP000006898">
    <property type="component" value="Chromosome"/>
</dbReference>
<dbReference type="EMBL" id="FP565575">
    <property type="protein sequence ID" value="CBE69612.1"/>
    <property type="molecule type" value="Genomic_DNA"/>
</dbReference>
<evidence type="ECO:0000256" key="3">
    <source>
        <dbReference type="ARBA" id="ARBA00022692"/>
    </source>
</evidence>
<dbReference type="KEGG" id="mox:DAMO_2539"/>
<feature type="transmembrane region" description="Helical" evidence="9">
    <location>
        <begin position="338"/>
        <end position="356"/>
    </location>
</feature>
<evidence type="ECO:0000313" key="14">
    <source>
        <dbReference type="Proteomes" id="UP000006898"/>
    </source>
</evidence>
<comment type="subcellular location">
    <subcellularLocation>
        <location evidence="1">Cell membrane</location>
        <topology evidence="1">Multi-pass membrane protein</topology>
    </subcellularLocation>
</comment>
<dbReference type="STRING" id="671143.DAMO_2539"/>
<sequence length="478" mass="52067">MKFIPAPFVALSLLLLTTTAWGHAFPDHSEPRVGGALQTPPPRVRLWFDGVIEPVFSAITVVDTRDQRVDNGDGQVNPADHTVLETSLSSLPPGQYRIVWSVVAHDGHRTEGDLPFTIGPGSPDRPKAGSAPATLLQLVVRWLNLVGLSMLIGTLAFRLLLVRSVVLPHQVCETVERPLRQLELSLIVLVALTTIGELILRTQMMSGGRRTEIHTAIPVVLLQTHFGVVWLVRLGFIGILGLVRGSGRTTASQSQRAIMLSLSTATLIALTTSLSGHAADWGDLTMPVLIDWIHLVAVSIWIGGLFTFGFLLQRVAVPPGTEEVARTLAAIGRPFSRMAAYCVFTLLVAGLFNAWLQVRSLQPFVTTSYGLTLLAKVVLVGLVLALAAVNRYYFLPLLRDPVGARHRPLVKTIGHLGGVRLVGAGHDQAARIRGRLRQFMRLEWILVVAALALAALLTHLPPARHLLAHQHLEQHALR</sequence>
<feature type="transmembrane region" description="Helical" evidence="9">
    <location>
        <begin position="292"/>
        <end position="317"/>
    </location>
</feature>
<evidence type="ECO:0000256" key="7">
    <source>
        <dbReference type="ARBA" id="ARBA00023008"/>
    </source>
</evidence>
<evidence type="ECO:0000256" key="6">
    <source>
        <dbReference type="ARBA" id="ARBA00022989"/>
    </source>
</evidence>
<reference evidence="13 14" key="1">
    <citation type="journal article" date="2010" name="Nature">
        <title>Nitrite-driven anaerobic methane oxidation by oxygenic bacteria.</title>
        <authorList>
            <person name="Ettwig K.F."/>
            <person name="Butler M.K."/>
            <person name="Le Paslier D."/>
            <person name="Pelletier E."/>
            <person name="Mangenot S."/>
            <person name="Kuypers M.M.M."/>
            <person name="Schreiber F."/>
            <person name="Dutilh B.E."/>
            <person name="Zedelius J."/>
            <person name="de Beer D."/>
            <person name="Gloerich J."/>
            <person name="Wessels H.J.C.T."/>
            <person name="van Allen T."/>
            <person name="Luesken F."/>
            <person name="Wu M."/>
            <person name="van de Pas-Schoonen K.T."/>
            <person name="Op den Camp H.J.M."/>
            <person name="Janssen-Megens E.M."/>
            <person name="Francoijs K-J."/>
            <person name="Stunnenberg H."/>
            <person name="Weissenbach J."/>
            <person name="Jetten M.S.M."/>
            <person name="Strous M."/>
        </authorList>
    </citation>
    <scope>NUCLEOTIDE SEQUENCE [LARGE SCALE GENOMIC DNA]</scope>
</reference>
<dbReference type="Pfam" id="PF04234">
    <property type="entry name" value="CopC"/>
    <property type="match status" value="1"/>
</dbReference>
<evidence type="ECO:0000256" key="9">
    <source>
        <dbReference type="SAM" id="Phobius"/>
    </source>
</evidence>
<feature type="transmembrane region" description="Helical" evidence="9">
    <location>
        <begin position="220"/>
        <end position="243"/>
    </location>
</feature>
<feature type="chain" id="PRO_5003074628" description="Copper resistance protein CopC" evidence="10">
    <location>
        <begin position="25"/>
        <end position="478"/>
    </location>
</feature>
<evidence type="ECO:0000256" key="2">
    <source>
        <dbReference type="ARBA" id="ARBA00022475"/>
    </source>
</evidence>
<organism evidence="13 14">
    <name type="scientific">Methylomirabilis oxygeniifera</name>
    <dbReference type="NCBI Taxonomy" id="671143"/>
    <lineage>
        <taxon>Bacteria</taxon>
        <taxon>Candidatus Methylomirabilota</taxon>
        <taxon>Candidatus Methylomirabilia</taxon>
        <taxon>Candidatus Methylomirabilales</taxon>
        <taxon>Candidatus Methylomirabilaceae</taxon>
        <taxon>Candidatus Methylomirabilis</taxon>
    </lineage>
</organism>
<dbReference type="InterPro" id="IPR014755">
    <property type="entry name" value="Cu-Rt/internalin_Ig-like"/>
</dbReference>
<evidence type="ECO:0000256" key="4">
    <source>
        <dbReference type="ARBA" id="ARBA00022723"/>
    </source>
</evidence>
<keyword evidence="6 9" id="KW-1133">Transmembrane helix</keyword>
<protein>
    <recommendedName>
        <fullName evidence="15">Copper resistance protein CopC</fullName>
    </recommendedName>
</protein>
<evidence type="ECO:0000259" key="12">
    <source>
        <dbReference type="Pfam" id="PF05425"/>
    </source>
</evidence>
<gene>
    <name evidence="13" type="ORF">DAMO_2539</name>
</gene>
<dbReference type="Pfam" id="PF05425">
    <property type="entry name" value="CopD"/>
    <property type="match status" value="1"/>
</dbReference>
<dbReference type="GO" id="GO:0006825">
    <property type="term" value="P:copper ion transport"/>
    <property type="evidence" value="ECO:0007669"/>
    <property type="project" value="InterPro"/>
</dbReference>
<dbReference type="InterPro" id="IPR014756">
    <property type="entry name" value="Ig_E-set"/>
</dbReference>
<dbReference type="GO" id="GO:0005507">
    <property type="term" value="F:copper ion binding"/>
    <property type="evidence" value="ECO:0007669"/>
    <property type="project" value="InterPro"/>
</dbReference>
<feature type="transmembrane region" description="Helical" evidence="9">
    <location>
        <begin position="442"/>
        <end position="460"/>
    </location>
</feature>
<dbReference type="SUPFAM" id="SSF81296">
    <property type="entry name" value="E set domains"/>
    <property type="match status" value="1"/>
</dbReference>
<keyword evidence="5 10" id="KW-0732">Signal</keyword>
<feature type="signal peptide" evidence="10">
    <location>
        <begin position="1"/>
        <end position="24"/>
    </location>
</feature>
<dbReference type="eggNOG" id="COG1276">
    <property type="taxonomic scope" value="Bacteria"/>
</dbReference>
<keyword evidence="2" id="KW-1003">Cell membrane</keyword>
<evidence type="ECO:0000313" key="13">
    <source>
        <dbReference type="EMBL" id="CBE69612.1"/>
    </source>
</evidence>
<dbReference type="PANTHER" id="PTHR34820:SF4">
    <property type="entry name" value="INNER MEMBRANE PROTEIN YEBZ"/>
    <property type="match status" value="1"/>
</dbReference>
<feature type="transmembrane region" description="Helical" evidence="9">
    <location>
        <begin position="255"/>
        <end position="272"/>
    </location>
</feature>
<accession>D5MJM7</accession>
<feature type="transmembrane region" description="Helical" evidence="9">
    <location>
        <begin position="182"/>
        <end position="200"/>
    </location>
</feature>
<name>D5MJM7_METO1</name>
<evidence type="ECO:0000256" key="5">
    <source>
        <dbReference type="ARBA" id="ARBA00022729"/>
    </source>
</evidence>
<dbReference type="GO" id="GO:0005886">
    <property type="term" value="C:plasma membrane"/>
    <property type="evidence" value="ECO:0007669"/>
    <property type="project" value="UniProtKB-SubCell"/>
</dbReference>
<keyword evidence="4" id="KW-0479">Metal-binding</keyword>
<dbReference type="HOGENOM" id="CLU_570726_0_0_0"/>
<feature type="transmembrane region" description="Helical" evidence="9">
    <location>
        <begin position="368"/>
        <end position="389"/>
    </location>
</feature>
<dbReference type="InterPro" id="IPR007348">
    <property type="entry name" value="CopC_dom"/>
</dbReference>